<organism evidence="1 2">
    <name type="scientific">Acinetobacter higginsii</name>
    <dbReference type="NCBI Taxonomy" id="70347"/>
    <lineage>
        <taxon>Bacteria</taxon>
        <taxon>Pseudomonadati</taxon>
        <taxon>Pseudomonadota</taxon>
        <taxon>Gammaproteobacteria</taxon>
        <taxon>Moraxellales</taxon>
        <taxon>Moraxellaceae</taxon>
        <taxon>Acinetobacter</taxon>
    </lineage>
</organism>
<evidence type="ECO:0000313" key="1">
    <source>
        <dbReference type="EMBL" id="ENV08649.1"/>
    </source>
</evidence>
<dbReference type="STRING" id="1144672.F966_03323"/>
<dbReference type="Proteomes" id="UP000013209">
    <property type="component" value="Unassembled WGS sequence"/>
</dbReference>
<protein>
    <submittedName>
        <fullName evidence="1">Uncharacterized protein</fullName>
    </submittedName>
</protein>
<proteinExistence type="predicted"/>
<dbReference type="AlphaFoldDB" id="N8XHX2"/>
<comment type="caution">
    <text evidence="1">The sequence shown here is derived from an EMBL/GenBank/DDBJ whole genome shotgun (WGS) entry which is preliminary data.</text>
</comment>
<accession>N8XHX2</accession>
<reference evidence="1 2" key="1">
    <citation type="submission" date="2013-02" db="EMBL/GenBank/DDBJ databases">
        <title>The Genome Sequence of Acinetobacter sp. CIP 56.2.</title>
        <authorList>
            <consortium name="The Broad Institute Genome Sequencing Platform"/>
            <consortium name="The Broad Institute Genome Sequencing Center for Infectious Disease"/>
            <person name="Cerqueira G."/>
            <person name="Feldgarden M."/>
            <person name="Courvalin P."/>
            <person name="Perichon B."/>
            <person name="Grillot-Courvalin C."/>
            <person name="Clermont D."/>
            <person name="Rocha E."/>
            <person name="Yoon E.-J."/>
            <person name="Nemec A."/>
            <person name="Walker B."/>
            <person name="Young S.K."/>
            <person name="Zeng Q."/>
            <person name="Gargeya S."/>
            <person name="Fitzgerald M."/>
            <person name="Haas B."/>
            <person name="Abouelleil A."/>
            <person name="Alvarado L."/>
            <person name="Arachchi H.M."/>
            <person name="Berlin A.M."/>
            <person name="Chapman S.B."/>
            <person name="Dewar J."/>
            <person name="Goldberg J."/>
            <person name="Griggs A."/>
            <person name="Gujja S."/>
            <person name="Hansen M."/>
            <person name="Howarth C."/>
            <person name="Imamovic A."/>
            <person name="Larimer J."/>
            <person name="McCowan C."/>
            <person name="Murphy C."/>
            <person name="Neiman D."/>
            <person name="Pearson M."/>
            <person name="Priest M."/>
            <person name="Roberts A."/>
            <person name="Saif S."/>
            <person name="Shea T."/>
            <person name="Sisk P."/>
            <person name="Sykes S."/>
            <person name="Wortman J."/>
            <person name="Nusbaum C."/>
            <person name="Birren B."/>
        </authorList>
    </citation>
    <scope>NUCLEOTIDE SEQUENCE [LARGE SCALE GENOMIC DNA]</scope>
    <source>
        <strain evidence="1 2">CIP 56.2</strain>
    </source>
</reference>
<evidence type="ECO:0000313" key="2">
    <source>
        <dbReference type="Proteomes" id="UP000013209"/>
    </source>
</evidence>
<name>N8XHX2_9GAMM</name>
<gene>
    <name evidence="1" type="ORF">F966_03323</name>
</gene>
<dbReference type="HOGENOM" id="CLU_3362716_0_0_6"/>
<dbReference type="EMBL" id="APPH01000015">
    <property type="protein sequence ID" value="ENV08649.1"/>
    <property type="molecule type" value="Genomic_DNA"/>
</dbReference>
<sequence>MNDQTFVNPSFPQQTIVQLTPAQMKYNFLQVKLFS</sequence>